<feature type="domain" description="PAS" evidence="5">
    <location>
        <begin position="378"/>
        <end position="431"/>
    </location>
</feature>
<dbReference type="InterPro" id="IPR035965">
    <property type="entry name" value="PAS-like_dom_sf"/>
</dbReference>
<evidence type="ECO:0000313" key="6">
    <source>
        <dbReference type="EMBL" id="KIM27992.1"/>
    </source>
</evidence>
<keyword evidence="1" id="KW-0285">Flavoprotein</keyword>
<dbReference type="SMART" id="SM00091">
    <property type="entry name" value="PAS"/>
    <property type="match status" value="2"/>
</dbReference>
<dbReference type="CDD" id="cd00130">
    <property type="entry name" value="PAS"/>
    <property type="match status" value="2"/>
</dbReference>
<dbReference type="GO" id="GO:0006355">
    <property type="term" value="P:regulation of DNA-templated transcription"/>
    <property type="evidence" value="ECO:0007669"/>
    <property type="project" value="InterPro"/>
</dbReference>
<reference evidence="6 7" key="1">
    <citation type="submission" date="2014-04" db="EMBL/GenBank/DDBJ databases">
        <authorList>
            <consortium name="DOE Joint Genome Institute"/>
            <person name="Kuo A."/>
            <person name="Zuccaro A."/>
            <person name="Kohler A."/>
            <person name="Nagy L.G."/>
            <person name="Floudas D."/>
            <person name="Copeland A."/>
            <person name="Barry K.W."/>
            <person name="Cichocki N."/>
            <person name="Veneault-Fourrey C."/>
            <person name="LaButti K."/>
            <person name="Lindquist E.A."/>
            <person name="Lipzen A."/>
            <person name="Lundell T."/>
            <person name="Morin E."/>
            <person name="Murat C."/>
            <person name="Sun H."/>
            <person name="Tunlid A."/>
            <person name="Henrissat B."/>
            <person name="Grigoriev I.V."/>
            <person name="Hibbett D.S."/>
            <person name="Martin F."/>
            <person name="Nordberg H.P."/>
            <person name="Cantor M.N."/>
            <person name="Hua S.X."/>
        </authorList>
    </citation>
    <scope>NUCLEOTIDE SEQUENCE [LARGE SCALE GENOMIC DNA]</scope>
    <source>
        <strain evidence="6 7">MAFF 305830</strain>
    </source>
</reference>
<dbReference type="SUPFAM" id="SSF55785">
    <property type="entry name" value="PYP-like sensor domain (PAS domain)"/>
    <property type="match status" value="2"/>
</dbReference>
<dbReference type="AlphaFoldDB" id="A0A0C2XFY1"/>
<feature type="compositionally biased region" description="Low complexity" evidence="4">
    <location>
        <begin position="52"/>
        <end position="63"/>
    </location>
</feature>
<dbReference type="Proteomes" id="UP000054097">
    <property type="component" value="Unassembled WGS sequence"/>
</dbReference>
<dbReference type="PANTHER" id="PTHR47429:SF7">
    <property type="entry name" value="GATA-FACTOR"/>
    <property type="match status" value="1"/>
</dbReference>
<evidence type="ECO:0000313" key="7">
    <source>
        <dbReference type="Proteomes" id="UP000054097"/>
    </source>
</evidence>
<dbReference type="HOGENOM" id="CLU_637065_0_0_1"/>
<keyword evidence="2" id="KW-0288">FMN</keyword>
<organism evidence="6 7">
    <name type="scientific">Serendipita vermifera MAFF 305830</name>
    <dbReference type="NCBI Taxonomy" id="933852"/>
    <lineage>
        <taxon>Eukaryota</taxon>
        <taxon>Fungi</taxon>
        <taxon>Dikarya</taxon>
        <taxon>Basidiomycota</taxon>
        <taxon>Agaricomycotina</taxon>
        <taxon>Agaricomycetes</taxon>
        <taxon>Sebacinales</taxon>
        <taxon>Serendipitaceae</taxon>
        <taxon>Serendipita</taxon>
    </lineage>
</organism>
<feature type="non-terminal residue" evidence="6">
    <location>
        <position position="431"/>
    </location>
</feature>
<sequence>MQSSEGRRLYTELTGVDVNTFSTTTNFSVPRFLQDNFDPAILHSADTTSAYSSQPSSSSNPPQHHYRDLEVDYDQNNTGYDNSYGSTSMSGQDPYAAVRFPSAPIFPPIPMTSNPYSNTTVSPVDMVNSSAPTNPAPVVQQKLPRSSTLSLNGLPIYSSSGFDMLDILARVATRPQPKIAIGPVDMSCAFLVVDVTRDDSPIIYASQTFTELTGYSEPEILGRNCRFLQAPPGIHLAKGGAREHTDIDSVTQMAQNVSVNRECQVTLINYRKSGEAFINCVSIVPVIPSGNEPVRYHVGFQVDLAIQPLAIMRSVQNGSYITNYSSTPLPPVAIHSNKLSVRGLTKDMTDIIGRIGGTGPSGGAANESQDRHKLSLALLEECPDAVFVVSLKGSFLYVSPSILRLLGYDADYFLNKNIADICHPSDLAPTM</sequence>
<name>A0A0C2XFY1_SERVB</name>
<keyword evidence="7" id="KW-1185">Reference proteome</keyword>
<dbReference type="NCBIfam" id="TIGR00229">
    <property type="entry name" value="sensory_box"/>
    <property type="match status" value="1"/>
</dbReference>
<dbReference type="OrthoDB" id="447251at2759"/>
<protein>
    <recommendedName>
        <fullName evidence="5">PAS domain-containing protein</fullName>
    </recommendedName>
</protein>
<dbReference type="InterPro" id="IPR000014">
    <property type="entry name" value="PAS"/>
</dbReference>
<keyword evidence="3" id="KW-0157">Chromophore</keyword>
<reference evidence="7" key="2">
    <citation type="submission" date="2015-01" db="EMBL/GenBank/DDBJ databases">
        <title>Evolutionary Origins and Diversification of the Mycorrhizal Mutualists.</title>
        <authorList>
            <consortium name="DOE Joint Genome Institute"/>
            <consortium name="Mycorrhizal Genomics Consortium"/>
            <person name="Kohler A."/>
            <person name="Kuo A."/>
            <person name="Nagy L.G."/>
            <person name="Floudas D."/>
            <person name="Copeland A."/>
            <person name="Barry K.W."/>
            <person name="Cichocki N."/>
            <person name="Veneault-Fourrey C."/>
            <person name="LaButti K."/>
            <person name="Lindquist E.A."/>
            <person name="Lipzen A."/>
            <person name="Lundell T."/>
            <person name="Morin E."/>
            <person name="Murat C."/>
            <person name="Riley R."/>
            <person name="Ohm R."/>
            <person name="Sun H."/>
            <person name="Tunlid A."/>
            <person name="Henrissat B."/>
            <person name="Grigoriev I.V."/>
            <person name="Hibbett D.S."/>
            <person name="Martin F."/>
        </authorList>
    </citation>
    <scope>NUCLEOTIDE SEQUENCE [LARGE SCALE GENOMIC DNA]</scope>
    <source>
        <strain evidence="7">MAFF 305830</strain>
    </source>
</reference>
<evidence type="ECO:0000256" key="3">
    <source>
        <dbReference type="ARBA" id="ARBA00022991"/>
    </source>
</evidence>
<feature type="domain" description="PAS" evidence="5">
    <location>
        <begin position="190"/>
        <end position="224"/>
    </location>
</feature>
<evidence type="ECO:0000259" key="5">
    <source>
        <dbReference type="PROSITE" id="PS50112"/>
    </source>
</evidence>
<dbReference type="PROSITE" id="PS50112">
    <property type="entry name" value="PAS"/>
    <property type="match status" value="2"/>
</dbReference>
<dbReference type="GO" id="GO:0005634">
    <property type="term" value="C:nucleus"/>
    <property type="evidence" value="ECO:0007669"/>
    <property type="project" value="TreeGrafter"/>
</dbReference>
<dbReference type="Pfam" id="PF00989">
    <property type="entry name" value="PAS"/>
    <property type="match status" value="1"/>
</dbReference>
<gene>
    <name evidence="6" type="ORF">M408DRAFT_70450</name>
</gene>
<dbReference type="EMBL" id="KN824295">
    <property type="protein sequence ID" value="KIM27992.1"/>
    <property type="molecule type" value="Genomic_DNA"/>
</dbReference>
<dbReference type="PANTHER" id="PTHR47429">
    <property type="entry name" value="PROTEIN TWIN LOV 1"/>
    <property type="match status" value="1"/>
</dbReference>
<dbReference type="Gene3D" id="3.30.450.20">
    <property type="entry name" value="PAS domain"/>
    <property type="match status" value="2"/>
</dbReference>
<accession>A0A0C2XFY1</accession>
<evidence type="ECO:0000256" key="1">
    <source>
        <dbReference type="ARBA" id="ARBA00022630"/>
    </source>
</evidence>
<dbReference type="STRING" id="933852.A0A0C2XFY1"/>
<evidence type="ECO:0000256" key="4">
    <source>
        <dbReference type="SAM" id="MobiDB-lite"/>
    </source>
</evidence>
<feature type="region of interest" description="Disordered" evidence="4">
    <location>
        <begin position="47"/>
        <end position="66"/>
    </location>
</feature>
<dbReference type="Pfam" id="PF13426">
    <property type="entry name" value="PAS_9"/>
    <property type="match status" value="1"/>
</dbReference>
<dbReference type="InterPro" id="IPR013767">
    <property type="entry name" value="PAS_fold"/>
</dbReference>
<proteinExistence type="predicted"/>
<evidence type="ECO:0000256" key="2">
    <source>
        <dbReference type="ARBA" id="ARBA00022643"/>
    </source>
</evidence>